<keyword evidence="9 17" id="KW-0227">DNA damage</keyword>
<comment type="subcellular location">
    <subcellularLocation>
        <location evidence="2 17">Nucleus</location>
    </subcellularLocation>
</comment>
<evidence type="ECO:0000313" key="22">
    <source>
        <dbReference type="Proteomes" id="UP000799536"/>
    </source>
</evidence>
<dbReference type="PROSITE" id="PS50089">
    <property type="entry name" value="ZF_RING_2"/>
    <property type="match status" value="1"/>
</dbReference>
<keyword evidence="13 17" id="KW-0238">DNA-binding</keyword>
<keyword evidence="11 17" id="KW-0833">Ubl conjugation pathway</keyword>
<dbReference type="GO" id="GO:0008270">
    <property type="term" value="F:zinc ion binding"/>
    <property type="evidence" value="ECO:0007669"/>
    <property type="project" value="UniProtKB-KW"/>
</dbReference>
<dbReference type="SMART" id="SM00184">
    <property type="entry name" value="RING"/>
    <property type="match status" value="1"/>
</dbReference>
<evidence type="ECO:0000256" key="13">
    <source>
        <dbReference type="ARBA" id="ARBA00023125"/>
    </source>
</evidence>
<keyword evidence="22" id="KW-1185">Reference proteome</keyword>
<reference evidence="21" key="1">
    <citation type="journal article" date="2020" name="Stud. Mycol.">
        <title>101 Dothideomycetes genomes: a test case for predicting lifestyles and emergence of pathogens.</title>
        <authorList>
            <person name="Haridas S."/>
            <person name="Albert R."/>
            <person name="Binder M."/>
            <person name="Bloem J."/>
            <person name="Labutti K."/>
            <person name="Salamov A."/>
            <person name="Andreopoulos B."/>
            <person name="Baker S."/>
            <person name="Barry K."/>
            <person name="Bills G."/>
            <person name="Bluhm B."/>
            <person name="Cannon C."/>
            <person name="Castanera R."/>
            <person name="Culley D."/>
            <person name="Daum C."/>
            <person name="Ezra D."/>
            <person name="Gonzalez J."/>
            <person name="Henrissat B."/>
            <person name="Kuo A."/>
            <person name="Liang C."/>
            <person name="Lipzen A."/>
            <person name="Lutzoni F."/>
            <person name="Magnuson J."/>
            <person name="Mondo S."/>
            <person name="Nolan M."/>
            <person name="Ohm R."/>
            <person name="Pangilinan J."/>
            <person name="Park H.-J."/>
            <person name="Ramirez L."/>
            <person name="Alfaro M."/>
            <person name="Sun H."/>
            <person name="Tritt A."/>
            <person name="Yoshinaga Y."/>
            <person name="Zwiers L.-H."/>
            <person name="Turgeon B."/>
            <person name="Goodwin S."/>
            <person name="Spatafora J."/>
            <person name="Crous P."/>
            <person name="Grigoriev I."/>
        </authorList>
    </citation>
    <scope>NUCLEOTIDE SEQUENCE</scope>
    <source>
        <strain evidence="21">ATCC 74209</strain>
    </source>
</reference>
<evidence type="ECO:0000256" key="11">
    <source>
        <dbReference type="ARBA" id="ARBA00022786"/>
    </source>
</evidence>
<evidence type="ECO:0000256" key="15">
    <source>
        <dbReference type="ARBA" id="ARBA00023242"/>
    </source>
</evidence>
<comment type="function">
    <text evidence="17">E3 RING-finger protein, member of the UBC2/RAD6 epistasis group. Associates to the E2 ubiquitin conjugating enzyme UBC2/RAD6 to form the UBC2-RAD18 ubiquitin ligase complex involved in postreplicative repair (PRR) of damaged DNA.</text>
</comment>
<comment type="pathway">
    <text evidence="3 17">Protein modification; protein ubiquitination.</text>
</comment>
<evidence type="ECO:0000256" key="9">
    <source>
        <dbReference type="ARBA" id="ARBA00022763"/>
    </source>
</evidence>
<gene>
    <name evidence="21" type="ORF">GQ43DRAFT_442760</name>
</gene>
<evidence type="ECO:0000256" key="17">
    <source>
        <dbReference type="RuleBase" id="RU368093"/>
    </source>
</evidence>
<dbReference type="GO" id="GO:0006301">
    <property type="term" value="P:DNA damage tolerance"/>
    <property type="evidence" value="ECO:0007669"/>
    <property type="project" value="InterPro"/>
</dbReference>
<dbReference type="InterPro" id="IPR039577">
    <property type="entry name" value="Rad18"/>
</dbReference>
<feature type="region of interest" description="Disordered" evidence="18">
    <location>
        <begin position="332"/>
        <end position="475"/>
    </location>
</feature>
<evidence type="ECO:0000256" key="1">
    <source>
        <dbReference type="ARBA" id="ARBA00000900"/>
    </source>
</evidence>
<sequence length="475" mass="53073">MASFDLPDSTDWLDTSLSSFEPLEAALRCQVCKEFYDTPMITLCSHTFCSLCIRRCITTDGKCPTCKKEGQTDKLMPNWVVGEIVERFVKARPAALELARRDKEEKKGTSGRKRKLDDTDLEDDEISVRSTRSRKTRTAAPAGGADMSDPIAVVNSEEEGDYVPEGMVKCPICQKAMKEEQVYMHLDSCPGQKGPGGRNTRSRTNNAFSNTFQHQSTKLSPSPTPTRLPQLNYSLLKDNALRQKLHSLGIPTWGPKQLLIRRHTEWLNLWNSNCDATHPKTKGQLLKELDVWERTQGGHAGFTEAKVMKKDFDGNKWATNNKDHFDELIANARKKRTAPTEGEEKSEEKKEGVKDAPKVIPVQYSREQPANPPTETLLIPHTERAQEPQTDTKPSVDVARPYEGNNEALAIIRKKVDEANNNSNSSSSAGPQLEGEAPSLRPSEGISNPFSSPSRKVPMFQVPEDPVIEVETKSR</sequence>
<feature type="domain" description="RING-type" evidence="19">
    <location>
        <begin position="29"/>
        <end position="67"/>
    </location>
</feature>
<dbReference type="SUPFAM" id="SSF57850">
    <property type="entry name" value="RING/U-box"/>
    <property type="match status" value="1"/>
</dbReference>
<dbReference type="GO" id="GO:0005634">
    <property type="term" value="C:nucleus"/>
    <property type="evidence" value="ECO:0007669"/>
    <property type="project" value="UniProtKB-SubCell"/>
</dbReference>
<dbReference type="Gene3D" id="3.30.40.10">
    <property type="entry name" value="Zinc/RING finger domain, C3HC4 (zinc finger)"/>
    <property type="match status" value="1"/>
</dbReference>
<evidence type="ECO:0000256" key="3">
    <source>
        <dbReference type="ARBA" id="ARBA00004906"/>
    </source>
</evidence>
<dbReference type="Pfam" id="PF13923">
    <property type="entry name" value="zf-C3HC4_2"/>
    <property type="match status" value="1"/>
</dbReference>
<dbReference type="GO" id="GO:0097505">
    <property type="term" value="C:Rad6-Rad18 complex"/>
    <property type="evidence" value="ECO:0007669"/>
    <property type="project" value="TreeGrafter"/>
</dbReference>
<feature type="region of interest" description="Disordered" evidence="18">
    <location>
        <begin position="100"/>
        <end position="151"/>
    </location>
</feature>
<dbReference type="PROSITE" id="PS00518">
    <property type="entry name" value="ZF_RING_1"/>
    <property type="match status" value="1"/>
</dbReference>
<dbReference type="InterPro" id="IPR004580">
    <property type="entry name" value="Rad18_fungi"/>
</dbReference>
<evidence type="ECO:0000256" key="6">
    <source>
        <dbReference type="ARBA" id="ARBA00015551"/>
    </source>
</evidence>
<dbReference type="InterPro" id="IPR006642">
    <property type="entry name" value="Rad18_UBZ4"/>
</dbReference>
<dbReference type="SMART" id="SM00513">
    <property type="entry name" value="SAP"/>
    <property type="match status" value="1"/>
</dbReference>
<evidence type="ECO:0000256" key="7">
    <source>
        <dbReference type="ARBA" id="ARBA00022679"/>
    </source>
</evidence>
<dbReference type="GO" id="GO:0003697">
    <property type="term" value="F:single-stranded DNA binding"/>
    <property type="evidence" value="ECO:0007669"/>
    <property type="project" value="UniProtKB-UniRule"/>
</dbReference>
<dbReference type="Proteomes" id="UP000799536">
    <property type="component" value="Unassembled WGS sequence"/>
</dbReference>
<evidence type="ECO:0000259" key="19">
    <source>
        <dbReference type="PROSITE" id="PS50089"/>
    </source>
</evidence>
<dbReference type="PROSITE" id="PS50800">
    <property type="entry name" value="SAP"/>
    <property type="match status" value="1"/>
</dbReference>
<evidence type="ECO:0000256" key="8">
    <source>
        <dbReference type="ARBA" id="ARBA00022723"/>
    </source>
</evidence>
<keyword evidence="14 17" id="KW-0234">DNA repair</keyword>
<dbReference type="InterPro" id="IPR003034">
    <property type="entry name" value="SAP_dom"/>
</dbReference>
<dbReference type="InterPro" id="IPR001841">
    <property type="entry name" value="Znf_RING"/>
</dbReference>
<keyword evidence="8 17" id="KW-0479">Metal-binding</keyword>
<keyword evidence="12 17" id="KW-0862">Zinc</keyword>
<dbReference type="NCBIfam" id="TIGR00599">
    <property type="entry name" value="rad18"/>
    <property type="match status" value="1"/>
</dbReference>
<dbReference type="GO" id="GO:0006513">
    <property type="term" value="P:protein monoubiquitination"/>
    <property type="evidence" value="ECO:0007669"/>
    <property type="project" value="InterPro"/>
</dbReference>
<dbReference type="Pfam" id="PF02037">
    <property type="entry name" value="SAP"/>
    <property type="match status" value="1"/>
</dbReference>
<dbReference type="AlphaFoldDB" id="A0A9P4JIY0"/>
<dbReference type="EMBL" id="ML994095">
    <property type="protein sequence ID" value="KAF2199124.1"/>
    <property type="molecule type" value="Genomic_DNA"/>
</dbReference>
<comment type="subunit">
    <text evidence="17">Interacts with E2 UBC2, forming a complex with ubiquitin ligase activity.</text>
</comment>
<evidence type="ECO:0000256" key="14">
    <source>
        <dbReference type="ARBA" id="ARBA00023204"/>
    </source>
</evidence>
<proteinExistence type="inferred from homology"/>
<feature type="domain" description="SAP" evidence="20">
    <location>
        <begin position="233"/>
        <end position="267"/>
    </location>
</feature>
<evidence type="ECO:0000256" key="4">
    <source>
        <dbReference type="ARBA" id="ARBA00009506"/>
    </source>
</evidence>
<protein>
    <recommendedName>
        <fullName evidence="6 17">Postreplication repair E3 ubiquitin-protein ligase RAD18</fullName>
        <ecNumber evidence="5 17">2.3.2.27</ecNumber>
    </recommendedName>
    <alternativeName>
        <fullName evidence="17">RING-type E3 ubiquitin transferase RAD18</fullName>
    </alternativeName>
</protein>
<organism evidence="21 22">
    <name type="scientific">Delitschia confertaspora ATCC 74209</name>
    <dbReference type="NCBI Taxonomy" id="1513339"/>
    <lineage>
        <taxon>Eukaryota</taxon>
        <taxon>Fungi</taxon>
        <taxon>Dikarya</taxon>
        <taxon>Ascomycota</taxon>
        <taxon>Pezizomycotina</taxon>
        <taxon>Dothideomycetes</taxon>
        <taxon>Pleosporomycetidae</taxon>
        <taxon>Pleosporales</taxon>
        <taxon>Delitschiaceae</taxon>
        <taxon>Delitschia</taxon>
    </lineage>
</organism>
<dbReference type="SMART" id="SM00734">
    <property type="entry name" value="ZnF_Rad18"/>
    <property type="match status" value="1"/>
</dbReference>
<keyword evidence="15 17" id="KW-0539">Nucleus</keyword>
<keyword evidence="10 16" id="KW-0863">Zinc-finger</keyword>
<dbReference type="InterPro" id="IPR013083">
    <property type="entry name" value="Znf_RING/FYVE/PHD"/>
</dbReference>
<evidence type="ECO:0000313" key="21">
    <source>
        <dbReference type="EMBL" id="KAF2199124.1"/>
    </source>
</evidence>
<evidence type="ECO:0000256" key="2">
    <source>
        <dbReference type="ARBA" id="ARBA00004123"/>
    </source>
</evidence>
<evidence type="ECO:0000256" key="10">
    <source>
        <dbReference type="ARBA" id="ARBA00022771"/>
    </source>
</evidence>
<feature type="compositionally biased region" description="Basic and acidic residues" evidence="18">
    <location>
        <begin position="342"/>
        <end position="357"/>
    </location>
</feature>
<dbReference type="OrthoDB" id="9049620at2759"/>
<dbReference type="EC" id="2.3.2.27" evidence="5 17"/>
<comment type="caution">
    <text evidence="21">The sequence shown here is derived from an EMBL/GenBank/DDBJ whole genome shotgun (WGS) entry which is preliminary data.</text>
</comment>
<feature type="compositionally biased region" description="Polar residues" evidence="18">
    <location>
        <begin position="445"/>
        <end position="454"/>
    </location>
</feature>
<dbReference type="PANTHER" id="PTHR14134:SF2">
    <property type="entry name" value="E3 UBIQUITIN-PROTEIN LIGASE RAD18"/>
    <property type="match status" value="1"/>
</dbReference>
<accession>A0A9P4JIY0</accession>
<dbReference type="Gene3D" id="3.30.160.60">
    <property type="entry name" value="Classic Zinc Finger"/>
    <property type="match status" value="1"/>
</dbReference>
<comment type="catalytic activity">
    <reaction evidence="1 17">
        <text>S-ubiquitinyl-[E2 ubiquitin-conjugating enzyme]-L-cysteine + [acceptor protein]-L-lysine = [E2 ubiquitin-conjugating enzyme]-L-cysteine + N(6)-ubiquitinyl-[acceptor protein]-L-lysine.</text>
        <dbReference type="EC" id="2.3.2.27"/>
    </reaction>
</comment>
<dbReference type="GO" id="GO:0061630">
    <property type="term" value="F:ubiquitin protein ligase activity"/>
    <property type="evidence" value="ECO:0007669"/>
    <property type="project" value="UniProtKB-UniRule"/>
</dbReference>
<dbReference type="PANTHER" id="PTHR14134">
    <property type="entry name" value="E3 UBIQUITIN-PROTEIN LIGASE RAD18"/>
    <property type="match status" value="1"/>
</dbReference>
<evidence type="ECO:0000259" key="20">
    <source>
        <dbReference type="PROSITE" id="PS50800"/>
    </source>
</evidence>
<name>A0A9P4JIY0_9PLEO</name>
<comment type="similarity">
    <text evidence="4 17">Belongs to the RAD18 family.</text>
</comment>
<evidence type="ECO:0000256" key="18">
    <source>
        <dbReference type="SAM" id="MobiDB-lite"/>
    </source>
</evidence>
<evidence type="ECO:0000256" key="12">
    <source>
        <dbReference type="ARBA" id="ARBA00022833"/>
    </source>
</evidence>
<keyword evidence="7 17" id="KW-0808">Transferase</keyword>
<evidence type="ECO:0000256" key="16">
    <source>
        <dbReference type="PROSITE-ProRule" id="PRU00175"/>
    </source>
</evidence>
<evidence type="ECO:0000256" key="5">
    <source>
        <dbReference type="ARBA" id="ARBA00012483"/>
    </source>
</evidence>
<dbReference type="GO" id="GO:0006281">
    <property type="term" value="P:DNA repair"/>
    <property type="evidence" value="ECO:0007669"/>
    <property type="project" value="UniProtKB-KW"/>
</dbReference>
<dbReference type="InterPro" id="IPR017907">
    <property type="entry name" value="Znf_RING_CS"/>
</dbReference>
<dbReference type="FunFam" id="3.30.40.10:FF:000172">
    <property type="entry name" value="E3 ubiquitin-protein ligase RAD18"/>
    <property type="match status" value="1"/>
</dbReference>